<dbReference type="PANTHER" id="PTHR30336">
    <property type="entry name" value="INNER MEMBRANE PROTEIN, PROBABLE PERMEASE"/>
    <property type="match status" value="1"/>
</dbReference>
<evidence type="ECO:0000256" key="1">
    <source>
        <dbReference type="SAM" id="MobiDB-lite"/>
    </source>
</evidence>
<keyword evidence="2" id="KW-0812">Transmembrane</keyword>
<evidence type="ECO:0000259" key="3">
    <source>
        <dbReference type="Pfam" id="PF02698"/>
    </source>
</evidence>
<accession>A0A4D7QGZ5</accession>
<feature type="region of interest" description="Disordered" evidence="1">
    <location>
        <begin position="1"/>
        <end position="28"/>
    </location>
</feature>
<dbReference type="InterPro" id="IPR014729">
    <property type="entry name" value="Rossmann-like_a/b/a_fold"/>
</dbReference>
<dbReference type="EMBL" id="CP039865">
    <property type="protein sequence ID" value="QCK85119.1"/>
    <property type="molecule type" value="Genomic_DNA"/>
</dbReference>
<keyword evidence="2" id="KW-1133">Transmembrane helix</keyword>
<dbReference type="Proteomes" id="UP000298588">
    <property type="component" value="Chromosome"/>
</dbReference>
<dbReference type="CDD" id="cd06259">
    <property type="entry name" value="YdcF-like"/>
    <property type="match status" value="1"/>
</dbReference>
<proteinExistence type="predicted"/>
<organism evidence="4 5">
    <name type="scientific">Phreatobacter aquaticus</name>
    <dbReference type="NCBI Taxonomy" id="2570229"/>
    <lineage>
        <taxon>Bacteria</taxon>
        <taxon>Pseudomonadati</taxon>
        <taxon>Pseudomonadota</taxon>
        <taxon>Alphaproteobacteria</taxon>
        <taxon>Hyphomicrobiales</taxon>
        <taxon>Phreatobacteraceae</taxon>
        <taxon>Phreatobacter</taxon>
    </lineage>
</organism>
<name>A0A4D7QGZ5_9HYPH</name>
<sequence>MISPMSLPRTSATLGVAPDHPPAAGQPRRARWRLRSIMLLLTASAVGLAAGFPIFARSATRGPDLAGLQTEAIVAMTGGSSRISDAVGLLGTGHGRRLLISGVNPMVGEREIARVVPAAAAMMRCCIDLDHRALNTVGNAMETARWVRLHAFKSVLVVTSGYHMPRTMLELQRVLPDVQLVAYPVPSGAVKTTAWWKDIPSLKILSFEYAKYLLAAVRLRLDPPTADLRPVRSASR</sequence>
<reference evidence="4 5" key="1">
    <citation type="submission" date="2019-04" db="EMBL/GenBank/DDBJ databases">
        <title>Phreatobacter aquaticus sp. nov.</title>
        <authorList>
            <person name="Choi A."/>
            <person name="Baek K."/>
        </authorList>
    </citation>
    <scope>NUCLEOTIDE SEQUENCE [LARGE SCALE GENOMIC DNA]</scope>
    <source>
        <strain evidence="4 5">NMCR1094</strain>
    </source>
</reference>
<feature type="transmembrane region" description="Helical" evidence="2">
    <location>
        <begin position="37"/>
        <end position="56"/>
    </location>
</feature>
<evidence type="ECO:0000313" key="4">
    <source>
        <dbReference type="EMBL" id="QCK85119.1"/>
    </source>
</evidence>
<dbReference type="PANTHER" id="PTHR30336:SF4">
    <property type="entry name" value="ENVELOPE BIOGENESIS FACTOR ELYC"/>
    <property type="match status" value="1"/>
</dbReference>
<feature type="domain" description="DUF218" evidence="3">
    <location>
        <begin position="72"/>
        <end position="195"/>
    </location>
</feature>
<dbReference type="OrthoDB" id="9812311at2"/>
<dbReference type="Pfam" id="PF02698">
    <property type="entry name" value="DUF218"/>
    <property type="match status" value="1"/>
</dbReference>
<keyword evidence="5" id="KW-1185">Reference proteome</keyword>
<gene>
    <name evidence="4" type="ORF">E8L99_04665</name>
</gene>
<dbReference type="GO" id="GO:0005886">
    <property type="term" value="C:plasma membrane"/>
    <property type="evidence" value="ECO:0007669"/>
    <property type="project" value="TreeGrafter"/>
</dbReference>
<dbReference type="AlphaFoldDB" id="A0A4D7QGZ5"/>
<dbReference type="GO" id="GO:0000270">
    <property type="term" value="P:peptidoglycan metabolic process"/>
    <property type="evidence" value="ECO:0007669"/>
    <property type="project" value="TreeGrafter"/>
</dbReference>
<evidence type="ECO:0000313" key="5">
    <source>
        <dbReference type="Proteomes" id="UP000298588"/>
    </source>
</evidence>
<dbReference type="Gene3D" id="3.40.50.620">
    <property type="entry name" value="HUPs"/>
    <property type="match status" value="1"/>
</dbReference>
<protein>
    <submittedName>
        <fullName evidence="4">YdcF family protein</fullName>
    </submittedName>
</protein>
<dbReference type="InterPro" id="IPR051599">
    <property type="entry name" value="Cell_Envelope_Assoc"/>
</dbReference>
<dbReference type="KEGG" id="paqt:E8L99_04665"/>
<keyword evidence="2" id="KW-0472">Membrane</keyword>
<evidence type="ECO:0000256" key="2">
    <source>
        <dbReference type="SAM" id="Phobius"/>
    </source>
</evidence>
<dbReference type="GO" id="GO:0043164">
    <property type="term" value="P:Gram-negative-bacterium-type cell wall biogenesis"/>
    <property type="evidence" value="ECO:0007669"/>
    <property type="project" value="TreeGrafter"/>
</dbReference>
<dbReference type="InterPro" id="IPR003848">
    <property type="entry name" value="DUF218"/>
</dbReference>